<dbReference type="Proteomes" id="UP000326912">
    <property type="component" value="Unassembled WGS sequence"/>
</dbReference>
<proteinExistence type="predicted"/>
<sequence>MKGKESLGPAAGGTFADDQLKWGLCLAWLTATGFLNAIKEKCDGQITDLLFIGAMVVNEGIENASSLISSKPITAELLYSFSWAFCKNEFKVEVFNR</sequence>
<dbReference type="EMBL" id="BKZW01000005">
    <property type="protein sequence ID" value="GER92014.1"/>
    <property type="molecule type" value="Genomic_DNA"/>
</dbReference>
<evidence type="ECO:0000313" key="2">
    <source>
        <dbReference type="Proteomes" id="UP000326912"/>
    </source>
</evidence>
<name>A0A5J4KRK5_9CHLR</name>
<accession>A0A5J4KRK5</accession>
<keyword evidence="2" id="KW-1185">Reference proteome</keyword>
<reference evidence="1 2" key="1">
    <citation type="submission" date="2019-10" db="EMBL/GenBank/DDBJ databases">
        <title>Dictyobacter vulcani sp. nov., within the class Ktedonobacteria, isolated from soil of volcanic Mt. Zao.</title>
        <authorList>
            <person name="Zheng Y."/>
            <person name="Wang C.M."/>
            <person name="Sakai Y."/>
            <person name="Abe K."/>
            <person name="Yokota A."/>
            <person name="Yabe S."/>
        </authorList>
    </citation>
    <scope>NUCLEOTIDE SEQUENCE [LARGE SCALE GENOMIC DNA]</scope>
    <source>
        <strain evidence="1 2">W12</strain>
    </source>
</reference>
<evidence type="ECO:0000313" key="1">
    <source>
        <dbReference type="EMBL" id="GER92014.1"/>
    </source>
</evidence>
<dbReference type="RefSeq" id="WP_151759583.1">
    <property type="nucleotide sequence ID" value="NZ_BKZW01000005.1"/>
</dbReference>
<dbReference type="AlphaFoldDB" id="A0A5J4KRK5"/>
<gene>
    <name evidence="1" type="ORF">KDW_61760</name>
</gene>
<comment type="caution">
    <text evidence="1">The sequence shown here is derived from an EMBL/GenBank/DDBJ whole genome shotgun (WGS) entry which is preliminary data.</text>
</comment>
<organism evidence="1 2">
    <name type="scientific">Dictyobacter vulcani</name>
    <dbReference type="NCBI Taxonomy" id="2607529"/>
    <lineage>
        <taxon>Bacteria</taxon>
        <taxon>Bacillati</taxon>
        <taxon>Chloroflexota</taxon>
        <taxon>Ktedonobacteria</taxon>
        <taxon>Ktedonobacterales</taxon>
        <taxon>Dictyobacteraceae</taxon>
        <taxon>Dictyobacter</taxon>
    </lineage>
</organism>
<protein>
    <submittedName>
        <fullName evidence="1">Uncharacterized protein</fullName>
    </submittedName>
</protein>